<dbReference type="InterPro" id="IPR043171">
    <property type="entry name" value="Ap4A_phos1/2-like"/>
</dbReference>
<dbReference type="InterPro" id="IPR045759">
    <property type="entry name" value="Ap4A_phos1/2_N"/>
</dbReference>
<sequence>MSLGQKITTAFEKALASSHLFFIPSQLHIHPTHGIAFQIRLAPSLTKKPDGYVADKRNPFLPYDPAMFVHEYERHVVLLNKFSVVKGHVLVVTKEFESQMFPLNAHDFSATWNVMTQGGSQYLGFYNCGPESGASVPHKHIQLIPASTEVDDVYPPLQTLISTRKDQPGTPFSDATLPFAHGISLLPATPTPTTLETIYKALVQHAFRSARLDPGPCLQRNEHVASGVPDAAHPQASYNMIMTREFMMVVPRRVERAFGVSVNSVGFAGMLLVKNEEQLEVVKRVGPMEVLKEVGCPVGEEVKV</sequence>
<reference evidence="4 5" key="1">
    <citation type="submission" date="2009-08" db="EMBL/GenBank/DDBJ databases">
        <title>The Genome Sequence of Spizellomyces punctatus strain DAOM BR117.</title>
        <authorList>
            <consortium name="The Broad Institute Genome Sequencing Platform"/>
            <person name="Russ C."/>
            <person name="Cuomo C."/>
            <person name="Shea T."/>
            <person name="Young S.K."/>
            <person name="Zeng Q."/>
            <person name="Koehrsen M."/>
            <person name="Haas B."/>
            <person name="Borodovsky M."/>
            <person name="Guigo R."/>
            <person name="Alvarado L."/>
            <person name="Berlin A."/>
            <person name="Bochicchio J."/>
            <person name="Borenstein D."/>
            <person name="Chapman S."/>
            <person name="Chen Z."/>
            <person name="Engels R."/>
            <person name="Freedman E."/>
            <person name="Gellesch M."/>
            <person name="Goldberg J."/>
            <person name="Griggs A."/>
            <person name="Gujja S."/>
            <person name="Heiman D."/>
            <person name="Hepburn T."/>
            <person name="Howarth C."/>
            <person name="Jen D."/>
            <person name="Larson L."/>
            <person name="Lewis B."/>
            <person name="Mehta T."/>
            <person name="Park D."/>
            <person name="Pearson M."/>
            <person name="Roberts A."/>
            <person name="Saif S."/>
            <person name="Shenoy N."/>
            <person name="Sisk P."/>
            <person name="Stolte C."/>
            <person name="Sykes S."/>
            <person name="Thomson T."/>
            <person name="Walk T."/>
            <person name="White J."/>
            <person name="Yandava C."/>
            <person name="Burger G."/>
            <person name="Gray M.W."/>
            <person name="Holland P.W.H."/>
            <person name="King N."/>
            <person name="Lang F.B.F."/>
            <person name="Roger A.J."/>
            <person name="Ruiz-Trillo I."/>
            <person name="Lander E."/>
            <person name="Nusbaum C."/>
        </authorList>
    </citation>
    <scope>NUCLEOTIDE SEQUENCE [LARGE SCALE GENOMIC DNA]</scope>
    <source>
        <strain evidence="4 5">DAOM BR117</strain>
    </source>
</reference>
<dbReference type="Pfam" id="PF19327">
    <property type="entry name" value="Ap4A_phos_N"/>
    <property type="match status" value="1"/>
</dbReference>
<dbReference type="InParanoid" id="A0A0L0HL44"/>
<dbReference type="InterPro" id="IPR036265">
    <property type="entry name" value="HIT-like_sf"/>
</dbReference>
<dbReference type="GeneID" id="27687137"/>
<proteinExistence type="predicted"/>
<dbReference type="eggNOG" id="ENOG502QRAQ">
    <property type="taxonomic scope" value="Eukaryota"/>
</dbReference>
<organism evidence="4 5">
    <name type="scientific">Spizellomyces punctatus (strain DAOM BR117)</name>
    <dbReference type="NCBI Taxonomy" id="645134"/>
    <lineage>
        <taxon>Eukaryota</taxon>
        <taxon>Fungi</taxon>
        <taxon>Fungi incertae sedis</taxon>
        <taxon>Chytridiomycota</taxon>
        <taxon>Chytridiomycota incertae sedis</taxon>
        <taxon>Chytridiomycetes</taxon>
        <taxon>Spizellomycetales</taxon>
        <taxon>Spizellomycetaceae</taxon>
        <taxon>Spizellomyces</taxon>
    </lineage>
</organism>
<dbReference type="PANTHER" id="PTHR38420:SF1">
    <property type="entry name" value="PUTATIVE (AFU_ORTHOLOGUE AFUA_5G14690)-RELATED"/>
    <property type="match status" value="1"/>
</dbReference>
<dbReference type="PANTHER" id="PTHR38420">
    <property type="entry name" value="AP-4-A PHOSPHORYLASE II"/>
    <property type="match status" value="1"/>
</dbReference>
<name>A0A0L0HL44_SPIPD</name>
<feature type="active site" description="Nucleophile" evidence="1">
    <location>
        <position position="140"/>
    </location>
</feature>
<evidence type="ECO:0000256" key="1">
    <source>
        <dbReference type="PIRSR" id="PIRSR000846-1"/>
    </source>
</evidence>
<dbReference type="GO" id="GO:0005524">
    <property type="term" value="F:ATP binding"/>
    <property type="evidence" value="ECO:0007669"/>
    <property type="project" value="InterPro"/>
</dbReference>
<dbReference type="EMBL" id="KQ257454">
    <property type="protein sequence ID" value="KND01842.1"/>
    <property type="molecule type" value="Genomic_DNA"/>
</dbReference>
<evidence type="ECO:0000313" key="4">
    <source>
        <dbReference type="EMBL" id="KND01842.1"/>
    </source>
</evidence>
<protein>
    <submittedName>
        <fullName evidence="4">Uncharacterized protein</fullName>
    </submittedName>
</protein>
<dbReference type="Gene3D" id="3.30.428.70">
    <property type="match status" value="1"/>
</dbReference>
<feature type="domain" description="ATP adenylyltransferase C-terminal" evidence="2">
    <location>
        <begin position="176"/>
        <end position="297"/>
    </location>
</feature>
<accession>A0A0L0HL44</accession>
<evidence type="ECO:0000259" key="2">
    <source>
        <dbReference type="Pfam" id="PF09830"/>
    </source>
</evidence>
<dbReference type="RefSeq" id="XP_016609881.1">
    <property type="nucleotide sequence ID" value="XM_016751893.1"/>
</dbReference>
<keyword evidence="5" id="KW-1185">Reference proteome</keyword>
<evidence type="ECO:0000259" key="3">
    <source>
        <dbReference type="Pfam" id="PF19327"/>
    </source>
</evidence>
<dbReference type="STRING" id="645134.A0A0L0HL44"/>
<feature type="domain" description="Ap4A phosphorylase 1/2 N-terminal" evidence="3">
    <location>
        <begin position="3"/>
        <end position="162"/>
    </location>
</feature>
<dbReference type="InterPro" id="IPR009163">
    <property type="entry name" value="Ap4A_phos1/2"/>
</dbReference>
<dbReference type="GO" id="GO:0009117">
    <property type="term" value="P:nucleotide metabolic process"/>
    <property type="evidence" value="ECO:0007669"/>
    <property type="project" value="InterPro"/>
</dbReference>
<dbReference type="SUPFAM" id="SSF54197">
    <property type="entry name" value="HIT-like"/>
    <property type="match status" value="1"/>
</dbReference>
<dbReference type="AlphaFoldDB" id="A0A0L0HL44"/>
<dbReference type="VEuPathDB" id="FungiDB:SPPG_03632"/>
<dbReference type="PIRSF" id="PIRSF000846">
    <property type="entry name" value="ATP_adenylyltr"/>
    <property type="match status" value="1"/>
</dbReference>
<evidence type="ECO:0000313" key="5">
    <source>
        <dbReference type="Proteomes" id="UP000053201"/>
    </source>
</evidence>
<dbReference type="Pfam" id="PF09830">
    <property type="entry name" value="ATP_transf"/>
    <property type="match status" value="1"/>
</dbReference>
<gene>
    <name evidence="4" type="ORF">SPPG_03632</name>
</gene>
<dbReference type="InterPro" id="IPR019200">
    <property type="entry name" value="ATP_adenylylTrfase_C"/>
</dbReference>
<dbReference type="OMA" id="DPFENPP"/>
<dbReference type="OrthoDB" id="10267950at2759"/>
<dbReference type="GO" id="GO:0003877">
    <property type="term" value="F:ATP:ADP adenylyltransferase activity"/>
    <property type="evidence" value="ECO:0007669"/>
    <property type="project" value="InterPro"/>
</dbReference>
<dbReference type="Proteomes" id="UP000053201">
    <property type="component" value="Unassembled WGS sequence"/>
</dbReference>